<keyword evidence="2" id="KW-1185">Reference proteome</keyword>
<reference evidence="1 2" key="1">
    <citation type="submission" date="2013-09" db="EMBL/GenBank/DDBJ databases">
        <title>Corchorus capsularis genome sequencing.</title>
        <authorList>
            <person name="Alam M."/>
            <person name="Haque M.S."/>
            <person name="Islam M.S."/>
            <person name="Emdad E.M."/>
            <person name="Islam M.M."/>
            <person name="Ahmed B."/>
            <person name="Halim A."/>
            <person name="Hossen Q.M.M."/>
            <person name="Hossain M.Z."/>
            <person name="Ahmed R."/>
            <person name="Khan M.M."/>
            <person name="Islam R."/>
            <person name="Rashid M.M."/>
            <person name="Khan S.A."/>
            <person name="Rahman M.S."/>
            <person name="Alam M."/>
        </authorList>
    </citation>
    <scope>NUCLEOTIDE SEQUENCE [LARGE SCALE GENOMIC DNA]</scope>
    <source>
        <strain evidence="2">cv. CVL-1</strain>
        <tissue evidence="1">Whole seedling</tissue>
    </source>
</reference>
<evidence type="ECO:0000313" key="1">
    <source>
        <dbReference type="EMBL" id="OMO56650.1"/>
    </source>
</evidence>
<dbReference type="Proteomes" id="UP000188268">
    <property type="component" value="Unassembled WGS sequence"/>
</dbReference>
<evidence type="ECO:0000313" key="2">
    <source>
        <dbReference type="Proteomes" id="UP000188268"/>
    </source>
</evidence>
<dbReference type="AlphaFoldDB" id="A0A1R3GF49"/>
<comment type="caution">
    <text evidence="1">The sequence shown here is derived from an EMBL/GenBank/DDBJ whole genome shotgun (WGS) entry which is preliminary data.</text>
</comment>
<gene>
    <name evidence="1" type="ORF">CCACVL1_26388</name>
</gene>
<protein>
    <submittedName>
        <fullName evidence="1">Uncharacterized protein</fullName>
    </submittedName>
</protein>
<dbReference type="Gramene" id="OMO56650">
    <property type="protein sequence ID" value="OMO56650"/>
    <property type="gene ID" value="CCACVL1_26388"/>
</dbReference>
<organism evidence="1 2">
    <name type="scientific">Corchorus capsularis</name>
    <name type="common">Jute</name>
    <dbReference type="NCBI Taxonomy" id="210143"/>
    <lineage>
        <taxon>Eukaryota</taxon>
        <taxon>Viridiplantae</taxon>
        <taxon>Streptophyta</taxon>
        <taxon>Embryophyta</taxon>
        <taxon>Tracheophyta</taxon>
        <taxon>Spermatophyta</taxon>
        <taxon>Magnoliopsida</taxon>
        <taxon>eudicotyledons</taxon>
        <taxon>Gunneridae</taxon>
        <taxon>Pentapetalae</taxon>
        <taxon>rosids</taxon>
        <taxon>malvids</taxon>
        <taxon>Malvales</taxon>
        <taxon>Malvaceae</taxon>
        <taxon>Grewioideae</taxon>
        <taxon>Apeibeae</taxon>
        <taxon>Corchorus</taxon>
    </lineage>
</organism>
<name>A0A1R3GF49_COCAP</name>
<proteinExistence type="predicted"/>
<accession>A0A1R3GF49</accession>
<dbReference type="EMBL" id="AWWV01014471">
    <property type="protein sequence ID" value="OMO56650.1"/>
    <property type="molecule type" value="Genomic_DNA"/>
</dbReference>
<sequence length="71" mass="7840">MASVPFSLHPSLNPSKTLLAFQYRVINLIMPKLQTQLGGTKTIEERSIIFGYLSWVDDGGKYLGAKSNCGH</sequence>